<keyword evidence="3" id="KW-1185">Reference proteome</keyword>
<evidence type="ECO:0000313" key="3">
    <source>
        <dbReference type="Proteomes" id="UP001519363"/>
    </source>
</evidence>
<dbReference type="Pfam" id="PF06445">
    <property type="entry name" value="GyrI-like"/>
    <property type="match status" value="1"/>
</dbReference>
<proteinExistence type="predicted"/>
<dbReference type="EMBL" id="JAGIOO010000001">
    <property type="protein sequence ID" value="MBP2471328.1"/>
    <property type="molecule type" value="Genomic_DNA"/>
</dbReference>
<evidence type="ECO:0000259" key="1">
    <source>
        <dbReference type="SMART" id="SM00871"/>
    </source>
</evidence>
<dbReference type="InterPro" id="IPR010499">
    <property type="entry name" value="AraC_E-bd"/>
</dbReference>
<name>A0ABS5A474_9PSEU</name>
<feature type="domain" description="AraC effector-binding" evidence="1">
    <location>
        <begin position="3"/>
        <end position="163"/>
    </location>
</feature>
<dbReference type="Gene3D" id="3.20.80.10">
    <property type="entry name" value="Regulatory factor, effector binding domain"/>
    <property type="match status" value="1"/>
</dbReference>
<gene>
    <name evidence="2" type="ORF">JOF53_000200</name>
</gene>
<protein>
    <submittedName>
        <fullName evidence="2">Effector-binding domain-containing protein</fullName>
    </submittedName>
</protein>
<dbReference type="SUPFAM" id="SSF55136">
    <property type="entry name" value="Probable bacterial effector-binding domain"/>
    <property type="match status" value="1"/>
</dbReference>
<comment type="caution">
    <text evidence="2">The sequence shown here is derived from an EMBL/GenBank/DDBJ whole genome shotgun (WGS) entry which is preliminary data.</text>
</comment>
<accession>A0ABS5A474</accession>
<dbReference type="Proteomes" id="UP001519363">
    <property type="component" value="Unassembled WGS sequence"/>
</dbReference>
<dbReference type="InterPro" id="IPR011256">
    <property type="entry name" value="Reg_factor_effector_dom_sf"/>
</dbReference>
<dbReference type="InterPro" id="IPR029442">
    <property type="entry name" value="GyrI-like"/>
</dbReference>
<evidence type="ECO:0000313" key="2">
    <source>
        <dbReference type="EMBL" id="MBP2471328.1"/>
    </source>
</evidence>
<dbReference type="SMART" id="SM00871">
    <property type="entry name" value="AraC_E_bind"/>
    <property type="match status" value="1"/>
</dbReference>
<reference evidence="2 3" key="1">
    <citation type="submission" date="2021-03" db="EMBL/GenBank/DDBJ databases">
        <title>Sequencing the genomes of 1000 actinobacteria strains.</title>
        <authorList>
            <person name="Klenk H.-P."/>
        </authorList>
    </citation>
    <scope>NUCLEOTIDE SEQUENCE [LARGE SCALE GENOMIC DNA]</scope>
    <source>
        <strain evidence="2 3">DSM 44580</strain>
    </source>
</reference>
<sequence>MTIEPSITTRPAQPYLGLTKTITMTTFHLVADRIGEIIGVLGEQGQAPAGGPFFRYHVIDMANELVVEVGVPTAEPPRAEGGFVPAELPAGRYVTVLHHGHPDQLHNTIAGLLAWARGQGLEFDMHTSPKGEHWASRVETYLTDPRVEPDMANWTTELAFKLAD</sequence>
<organism evidence="2 3">
    <name type="scientific">Crossiella equi</name>
    <dbReference type="NCBI Taxonomy" id="130796"/>
    <lineage>
        <taxon>Bacteria</taxon>
        <taxon>Bacillati</taxon>
        <taxon>Actinomycetota</taxon>
        <taxon>Actinomycetes</taxon>
        <taxon>Pseudonocardiales</taxon>
        <taxon>Pseudonocardiaceae</taxon>
        <taxon>Crossiella</taxon>
    </lineage>
</organism>
<dbReference type="RefSeq" id="WP_086783575.1">
    <property type="nucleotide sequence ID" value="NZ_JAGIOO010000001.1"/>
</dbReference>